<dbReference type="EMBL" id="MU155182">
    <property type="protein sequence ID" value="KAF9481174.1"/>
    <property type="molecule type" value="Genomic_DNA"/>
</dbReference>
<comment type="caution">
    <text evidence="1">The sequence shown here is derived from an EMBL/GenBank/DDBJ whole genome shotgun (WGS) entry which is preliminary data.</text>
</comment>
<accession>A0A9P5Z4W4</accession>
<sequence>MDSNRVSKFTLPTTFNEGCINPDSVDDFSMTCQFANDTFKDFLKAYEPYQWRPSPSSYAKEWAEPQESFGGLLCKRSNKRTGLPLITLHDIFKQFQERSAQPLPDYANDALRVAFTLCSEMGDSFANKKERSARFNDCVSDLFCGWDPQTTVQSKSEYASGEVDFTLKGHRGKDAICNLAIREDKLELGDDGDPYLQASRDYQLLIHSYEDKKNNFLHTFNFLAIGAPMFIICDQCLRLLALSTMRMIVSLSR</sequence>
<dbReference type="OrthoDB" id="3268345at2759"/>
<gene>
    <name evidence="1" type="ORF">BDN70DRAFT_558325</name>
</gene>
<evidence type="ECO:0000313" key="2">
    <source>
        <dbReference type="Proteomes" id="UP000807469"/>
    </source>
</evidence>
<name>A0A9P5Z4W4_9AGAR</name>
<dbReference type="Proteomes" id="UP000807469">
    <property type="component" value="Unassembled WGS sequence"/>
</dbReference>
<protein>
    <submittedName>
        <fullName evidence="1">Uncharacterized protein</fullName>
    </submittedName>
</protein>
<proteinExistence type="predicted"/>
<keyword evidence="2" id="KW-1185">Reference proteome</keyword>
<evidence type="ECO:0000313" key="1">
    <source>
        <dbReference type="EMBL" id="KAF9481174.1"/>
    </source>
</evidence>
<dbReference type="AlphaFoldDB" id="A0A9P5Z4W4"/>
<reference evidence="1" key="1">
    <citation type="submission" date="2020-11" db="EMBL/GenBank/DDBJ databases">
        <authorList>
            <consortium name="DOE Joint Genome Institute"/>
            <person name="Ahrendt S."/>
            <person name="Riley R."/>
            <person name="Andreopoulos W."/>
            <person name="Labutti K."/>
            <person name="Pangilinan J."/>
            <person name="Ruiz-Duenas F.J."/>
            <person name="Barrasa J.M."/>
            <person name="Sanchez-Garcia M."/>
            <person name="Camarero S."/>
            <person name="Miyauchi S."/>
            <person name="Serrano A."/>
            <person name="Linde D."/>
            <person name="Babiker R."/>
            <person name="Drula E."/>
            <person name="Ayuso-Fernandez I."/>
            <person name="Pacheco R."/>
            <person name="Padilla G."/>
            <person name="Ferreira P."/>
            <person name="Barriuso J."/>
            <person name="Kellner H."/>
            <person name="Castanera R."/>
            <person name="Alfaro M."/>
            <person name="Ramirez L."/>
            <person name="Pisabarro A.G."/>
            <person name="Kuo A."/>
            <person name="Tritt A."/>
            <person name="Lipzen A."/>
            <person name="He G."/>
            <person name="Yan M."/>
            <person name="Ng V."/>
            <person name="Cullen D."/>
            <person name="Martin F."/>
            <person name="Rosso M.-N."/>
            <person name="Henrissat B."/>
            <person name="Hibbett D."/>
            <person name="Martinez A.T."/>
            <person name="Grigoriev I.V."/>
        </authorList>
    </citation>
    <scope>NUCLEOTIDE SEQUENCE</scope>
    <source>
        <strain evidence="1">CIRM-BRFM 674</strain>
    </source>
</reference>
<organism evidence="1 2">
    <name type="scientific">Pholiota conissans</name>
    <dbReference type="NCBI Taxonomy" id="109636"/>
    <lineage>
        <taxon>Eukaryota</taxon>
        <taxon>Fungi</taxon>
        <taxon>Dikarya</taxon>
        <taxon>Basidiomycota</taxon>
        <taxon>Agaricomycotina</taxon>
        <taxon>Agaricomycetes</taxon>
        <taxon>Agaricomycetidae</taxon>
        <taxon>Agaricales</taxon>
        <taxon>Agaricineae</taxon>
        <taxon>Strophariaceae</taxon>
        <taxon>Pholiota</taxon>
    </lineage>
</organism>